<dbReference type="Pfam" id="PF18962">
    <property type="entry name" value="Por_Secre_tail"/>
    <property type="match status" value="1"/>
</dbReference>
<keyword evidence="5" id="KW-1185">Reference proteome</keyword>
<dbReference type="RefSeq" id="WP_194509537.1">
    <property type="nucleotide sequence ID" value="NZ_JADILU010000008.1"/>
</dbReference>
<evidence type="ECO:0000313" key="4">
    <source>
        <dbReference type="EMBL" id="MFD2915570.1"/>
    </source>
</evidence>
<accession>A0ABW5ZRE3</accession>
<protein>
    <submittedName>
        <fullName evidence="4">T9SS type A sorting domain-containing protein</fullName>
    </submittedName>
</protein>
<keyword evidence="1 2" id="KW-0732">Signal</keyword>
<feature type="chain" id="PRO_5045655433" evidence="2">
    <location>
        <begin position="20"/>
        <end position="313"/>
    </location>
</feature>
<dbReference type="Proteomes" id="UP001597548">
    <property type="component" value="Unassembled WGS sequence"/>
</dbReference>
<evidence type="ECO:0000256" key="1">
    <source>
        <dbReference type="ARBA" id="ARBA00022729"/>
    </source>
</evidence>
<organism evidence="4 5">
    <name type="scientific">Psychroserpens luteus</name>
    <dbReference type="NCBI Taxonomy" id="1434066"/>
    <lineage>
        <taxon>Bacteria</taxon>
        <taxon>Pseudomonadati</taxon>
        <taxon>Bacteroidota</taxon>
        <taxon>Flavobacteriia</taxon>
        <taxon>Flavobacteriales</taxon>
        <taxon>Flavobacteriaceae</taxon>
        <taxon>Psychroserpens</taxon>
    </lineage>
</organism>
<dbReference type="EMBL" id="JBHUOS010000007">
    <property type="protein sequence ID" value="MFD2915570.1"/>
    <property type="molecule type" value="Genomic_DNA"/>
</dbReference>
<proteinExistence type="predicted"/>
<evidence type="ECO:0000256" key="2">
    <source>
        <dbReference type="SAM" id="SignalP"/>
    </source>
</evidence>
<feature type="signal peptide" evidence="2">
    <location>
        <begin position="1"/>
        <end position="19"/>
    </location>
</feature>
<evidence type="ECO:0000313" key="5">
    <source>
        <dbReference type="Proteomes" id="UP001597548"/>
    </source>
</evidence>
<dbReference type="InterPro" id="IPR026444">
    <property type="entry name" value="Secre_tail"/>
</dbReference>
<dbReference type="NCBIfam" id="TIGR04183">
    <property type="entry name" value="Por_Secre_tail"/>
    <property type="match status" value="1"/>
</dbReference>
<name>A0ABW5ZRE3_9FLAO</name>
<comment type="caution">
    <text evidence="4">The sequence shown here is derived from an EMBL/GenBank/DDBJ whole genome shotgun (WGS) entry which is preliminary data.</text>
</comment>
<feature type="domain" description="Secretion system C-terminal sorting" evidence="3">
    <location>
        <begin position="248"/>
        <end position="311"/>
    </location>
</feature>
<reference evidence="5" key="1">
    <citation type="journal article" date="2019" name="Int. J. Syst. Evol. Microbiol.">
        <title>The Global Catalogue of Microorganisms (GCM) 10K type strain sequencing project: providing services to taxonomists for standard genome sequencing and annotation.</title>
        <authorList>
            <consortium name="The Broad Institute Genomics Platform"/>
            <consortium name="The Broad Institute Genome Sequencing Center for Infectious Disease"/>
            <person name="Wu L."/>
            <person name="Ma J."/>
        </authorList>
    </citation>
    <scope>NUCLEOTIDE SEQUENCE [LARGE SCALE GENOMIC DNA]</scope>
    <source>
        <strain evidence="5">KCTC 32514</strain>
    </source>
</reference>
<gene>
    <name evidence="4" type="ORF">ACFS29_07970</name>
</gene>
<evidence type="ECO:0000259" key="3">
    <source>
        <dbReference type="Pfam" id="PF18962"/>
    </source>
</evidence>
<sequence length="313" mass="34519">MKKITLLFLMLLAFTFGNAQETISFEAPAYTLGDVYGQNGWTTTGDGAGGFITNQVISDEQSSDGSYSVKIVPEAAFGGQDAPVVGAFYDYATPVSYVDAVFSADLYLDTFDSSTTSDFIFGFVNLTDGAYITYVRFTYTGDISVLADDGTGTDTIILDDTLTDWTPLTWFNLRTEFTAGGGIEVFIDDVSIYTGLVATPNSDVEQFRFSHDNYGGFAHMDNFRTNDEELSIAEFDLNSFTHFYNNNTKQLKLNSPQNNLNNVEIYDVLGKRVINKNMSGNEDSIELSTLKNGIYLARVNTENGTKTIKFIKS</sequence>